<protein>
    <submittedName>
        <fullName evidence="1">Uncharacterized protein</fullName>
    </submittedName>
</protein>
<dbReference type="AlphaFoldDB" id="A0A4E0QLY2"/>
<accession>A0A4E0QLY2</accession>
<reference evidence="1 2" key="1">
    <citation type="journal article" date="2016" name="Front. Microbiol.">
        <title>Single-Cell (Meta-)Genomics of a Dimorphic Candidatus Thiomargarita nelsonii Reveals Genomic Plasticity.</title>
        <authorList>
            <person name="Flood B.E."/>
            <person name="Fliss P."/>
            <person name="Jones D.S."/>
            <person name="Dick G.J."/>
            <person name="Jain S."/>
            <person name="Kaster A.K."/>
            <person name="Winkel M."/>
            <person name="Mussmann M."/>
            <person name="Bailey J."/>
        </authorList>
    </citation>
    <scope>NUCLEOTIDE SEQUENCE [LARGE SCALE GENOMIC DNA]</scope>
    <source>
        <strain evidence="1">Hydrate Ridge</strain>
    </source>
</reference>
<evidence type="ECO:0000313" key="2">
    <source>
        <dbReference type="Proteomes" id="UP000030428"/>
    </source>
</evidence>
<name>A0A4E0QLY2_9GAMM</name>
<evidence type="ECO:0000313" key="1">
    <source>
        <dbReference type="EMBL" id="TGO02369.1"/>
    </source>
</evidence>
<proteinExistence type="predicted"/>
<organism evidence="1 2">
    <name type="scientific">Candidatus Thiomargarita nelsonii</name>
    <dbReference type="NCBI Taxonomy" id="1003181"/>
    <lineage>
        <taxon>Bacteria</taxon>
        <taxon>Pseudomonadati</taxon>
        <taxon>Pseudomonadota</taxon>
        <taxon>Gammaproteobacteria</taxon>
        <taxon>Thiotrichales</taxon>
        <taxon>Thiotrichaceae</taxon>
        <taxon>Thiomargarita</taxon>
    </lineage>
</organism>
<dbReference type="EMBL" id="JSZA02000151">
    <property type="protein sequence ID" value="TGO02369.1"/>
    <property type="molecule type" value="Genomic_DNA"/>
</dbReference>
<comment type="caution">
    <text evidence="1">The sequence shown here is derived from an EMBL/GenBank/DDBJ whole genome shotgun (WGS) entry which is preliminary data.</text>
</comment>
<dbReference type="Proteomes" id="UP000030428">
    <property type="component" value="Unassembled WGS sequence"/>
</dbReference>
<keyword evidence="2" id="KW-1185">Reference proteome</keyword>
<gene>
    <name evidence="1" type="ORF">PN36_26115</name>
</gene>
<sequence length="153" mass="17587">MIFRRGNPLWLPLTKVALMPPGVVKKKSIGIEKLIPFLFLIVAQIPRGIKMVSTSLLKFNQICFFFTTPDAAYPDNLSACDKKDKGCIQVHRIKYTFGWIMKCVRNWGAHTTLFDKLTESEVAFFFIVAMRAMFKLSDNTQAYENILLNLFDK</sequence>